<dbReference type="PANTHER" id="PTHR23017:SF44">
    <property type="entry name" value="G-PROTEIN COUPLED RECEPTORS FAMILY 1 PROFILE DOMAIN-CONTAINING PROTEIN"/>
    <property type="match status" value="1"/>
</dbReference>
<evidence type="ECO:0000313" key="7">
    <source>
        <dbReference type="EMBL" id="GMR62383.1"/>
    </source>
</evidence>
<name>A0AAN5IDK5_9BILA</name>
<feature type="transmembrane region" description="Helical" evidence="5">
    <location>
        <begin position="113"/>
        <end position="134"/>
    </location>
</feature>
<feature type="non-terminal residue" evidence="7">
    <location>
        <position position="1"/>
    </location>
</feature>
<dbReference type="Gene3D" id="1.20.1070.10">
    <property type="entry name" value="Rhodopsin 7-helix transmembrane proteins"/>
    <property type="match status" value="1"/>
</dbReference>
<comment type="subcellular location">
    <subcellularLocation>
        <location evidence="1">Membrane</location>
    </subcellularLocation>
</comment>
<evidence type="ECO:0000259" key="6">
    <source>
        <dbReference type="PROSITE" id="PS50262"/>
    </source>
</evidence>
<dbReference type="PANTHER" id="PTHR23017">
    <property type="entry name" value="SERPENTINE RECEPTOR, CLASS X"/>
    <property type="match status" value="1"/>
</dbReference>
<reference evidence="8" key="1">
    <citation type="submission" date="2022-10" db="EMBL/GenBank/DDBJ databases">
        <title>Genome assembly of Pristionchus species.</title>
        <authorList>
            <person name="Yoshida K."/>
            <person name="Sommer R.J."/>
        </authorList>
    </citation>
    <scope>NUCLEOTIDE SEQUENCE [LARGE SCALE GENOMIC DNA]</scope>
    <source>
        <strain evidence="8">RS5460</strain>
    </source>
</reference>
<dbReference type="PROSITE" id="PS50262">
    <property type="entry name" value="G_PROTEIN_RECEP_F1_2"/>
    <property type="match status" value="1"/>
</dbReference>
<keyword evidence="4 5" id="KW-0472">Membrane</keyword>
<keyword evidence="8" id="KW-1185">Reference proteome</keyword>
<protein>
    <recommendedName>
        <fullName evidence="6">G-protein coupled receptors family 1 profile domain-containing protein</fullName>
    </recommendedName>
</protein>
<dbReference type="CDD" id="cd00637">
    <property type="entry name" value="7tm_classA_rhodopsin-like"/>
    <property type="match status" value="1"/>
</dbReference>
<dbReference type="EMBL" id="BTRK01000006">
    <property type="protein sequence ID" value="GMR62383.1"/>
    <property type="molecule type" value="Genomic_DNA"/>
</dbReference>
<evidence type="ECO:0000256" key="5">
    <source>
        <dbReference type="SAM" id="Phobius"/>
    </source>
</evidence>
<evidence type="ECO:0000256" key="4">
    <source>
        <dbReference type="ARBA" id="ARBA00023136"/>
    </source>
</evidence>
<evidence type="ECO:0000256" key="1">
    <source>
        <dbReference type="ARBA" id="ARBA00004370"/>
    </source>
</evidence>
<keyword evidence="3 5" id="KW-1133">Transmembrane helix</keyword>
<sequence length="140" mass="15859">LLFQITLLGFFSNLLVILLIRSAPSMANSFGVLAFSQAIADCGQQAIFAFYVVPLLTLDFAFLKEPHVMRRIGHAVVICYQVCGYSHVCTSFNRFTSIYMPTWYSRVFSRRNAIYLAALTWTLAVIPTSVFLLVPYCELR</sequence>
<gene>
    <name evidence="7" type="ORF">PMAYCL1PPCAC_32578</name>
</gene>
<evidence type="ECO:0000256" key="2">
    <source>
        <dbReference type="ARBA" id="ARBA00022692"/>
    </source>
</evidence>
<feature type="domain" description="G-protein coupled receptors family 1 profile" evidence="6">
    <location>
        <begin position="12"/>
        <end position="140"/>
    </location>
</feature>
<dbReference type="Proteomes" id="UP001328107">
    <property type="component" value="Unassembled WGS sequence"/>
</dbReference>
<dbReference type="InterPro" id="IPR019430">
    <property type="entry name" value="7TM_GPCR_serpentine_rcpt_Srx"/>
</dbReference>
<dbReference type="Pfam" id="PF10328">
    <property type="entry name" value="7TM_GPCR_Srx"/>
    <property type="match status" value="1"/>
</dbReference>
<comment type="caution">
    <text evidence="7">The sequence shown here is derived from an EMBL/GenBank/DDBJ whole genome shotgun (WGS) entry which is preliminary data.</text>
</comment>
<dbReference type="SUPFAM" id="SSF81321">
    <property type="entry name" value="Family A G protein-coupled receptor-like"/>
    <property type="match status" value="1"/>
</dbReference>
<dbReference type="AlphaFoldDB" id="A0AAN5IDK5"/>
<organism evidence="7 8">
    <name type="scientific">Pristionchus mayeri</name>
    <dbReference type="NCBI Taxonomy" id="1317129"/>
    <lineage>
        <taxon>Eukaryota</taxon>
        <taxon>Metazoa</taxon>
        <taxon>Ecdysozoa</taxon>
        <taxon>Nematoda</taxon>
        <taxon>Chromadorea</taxon>
        <taxon>Rhabditida</taxon>
        <taxon>Rhabditina</taxon>
        <taxon>Diplogasteromorpha</taxon>
        <taxon>Diplogasteroidea</taxon>
        <taxon>Neodiplogasteridae</taxon>
        <taxon>Pristionchus</taxon>
    </lineage>
</organism>
<dbReference type="InterPro" id="IPR017452">
    <property type="entry name" value="GPCR_Rhodpsn_7TM"/>
</dbReference>
<evidence type="ECO:0000256" key="3">
    <source>
        <dbReference type="ARBA" id="ARBA00022989"/>
    </source>
</evidence>
<evidence type="ECO:0000313" key="8">
    <source>
        <dbReference type="Proteomes" id="UP001328107"/>
    </source>
</evidence>
<accession>A0AAN5IDK5</accession>
<dbReference type="GO" id="GO:0016020">
    <property type="term" value="C:membrane"/>
    <property type="evidence" value="ECO:0007669"/>
    <property type="project" value="UniProtKB-SubCell"/>
</dbReference>
<keyword evidence="2 5" id="KW-0812">Transmembrane</keyword>
<feature type="transmembrane region" description="Helical" evidence="5">
    <location>
        <begin position="46"/>
        <end position="63"/>
    </location>
</feature>
<proteinExistence type="predicted"/>